<keyword evidence="3" id="KW-1185">Reference proteome</keyword>
<evidence type="ECO:0000313" key="2">
    <source>
        <dbReference type="EMBL" id="TFY81644.1"/>
    </source>
</evidence>
<proteinExistence type="predicted"/>
<feature type="compositionally biased region" description="Basic residues" evidence="1">
    <location>
        <begin position="228"/>
        <end position="238"/>
    </location>
</feature>
<evidence type="ECO:0000313" key="3">
    <source>
        <dbReference type="Proteomes" id="UP000298061"/>
    </source>
</evidence>
<gene>
    <name evidence="2" type="ORF">EWM64_g2366</name>
</gene>
<protein>
    <submittedName>
        <fullName evidence="2">Uncharacterized protein</fullName>
    </submittedName>
</protein>
<dbReference type="AlphaFoldDB" id="A0A4Z0A5I5"/>
<reference evidence="2 3" key="1">
    <citation type="submission" date="2019-02" db="EMBL/GenBank/DDBJ databases">
        <title>Genome sequencing of the rare red list fungi Hericium alpestre (H. flagellum).</title>
        <authorList>
            <person name="Buettner E."/>
            <person name="Kellner H."/>
        </authorList>
    </citation>
    <scope>NUCLEOTIDE SEQUENCE [LARGE SCALE GENOMIC DNA]</scope>
    <source>
        <strain evidence="2 3">DSM 108284</strain>
    </source>
</reference>
<dbReference type="Proteomes" id="UP000298061">
    <property type="component" value="Unassembled WGS sequence"/>
</dbReference>
<comment type="caution">
    <text evidence="2">The sequence shown here is derived from an EMBL/GenBank/DDBJ whole genome shotgun (WGS) entry which is preliminary data.</text>
</comment>
<evidence type="ECO:0000256" key="1">
    <source>
        <dbReference type="SAM" id="MobiDB-lite"/>
    </source>
</evidence>
<organism evidence="2 3">
    <name type="scientific">Hericium alpestre</name>
    <dbReference type="NCBI Taxonomy" id="135208"/>
    <lineage>
        <taxon>Eukaryota</taxon>
        <taxon>Fungi</taxon>
        <taxon>Dikarya</taxon>
        <taxon>Basidiomycota</taxon>
        <taxon>Agaricomycotina</taxon>
        <taxon>Agaricomycetes</taxon>
        <taxon>Russulales</taxon>
        <taxon>Hericiaceae</taxon>
        <taxon>Hericium</taxon>
    </lineage>
</organism>
<dbReference type="EMBL" id="SFCI01000189">
    <property type="protein sequence ID" value="TFY81644.1"/>
    <property type="molecule type" value="Genomic_DNA"/>
</dbReference>
<name>A0A4Z0A5I5_9AGAM</name>
<feature type="region of interest" description="Disordered" evidence="1">
    <location>
        <begin position="223"/>
        <end position="254"/>
    </location>
</feature>
<accession>A0A4Z0A5I5</accession>
<sequence length="254" mass="27977">MTEVVVADSELSSSSATFDSTNEATLPSWTRRWAWTGNFANVSSSSALASSNNSQAQETTSRKDHLVRITGDLLYPITADSQPTSILPAEARGILDAKQVDQTWAVNHDDYAELVNMLYGAADPMELLTKLTKYGDSDALPYQDEAVPAFWKYAMYDHIRVNHPRHWNTLKHAPQGLDHELNAKLILSSDEFSRIVKDQVFTIPPSDTSVSLPFAGCEMMPAPAIAPAKRKAPSRPRKNSNTSATSKRPKSSVK</sequence>